<dbReference type="Gene3D" id="2.60.120.200">
    <property type="match status" value="1"/>
</dbReference>
<dbReference type="Pfam" id="PF16315">
    <property type="entry name" value="DUF4955"/>
    <property type="match status" value="1"/>
</dbReference>
<dbReference type="InterPro" id="IPR001791">
    <property type="entry name" value="Laminin_G"/>
</dbReference>
<dbReference type="Gene3D" id="2.160.20.10">
    <property type="entry name" value="Single-stranded right-handed beta-helix, Pectin lyase-like"/>
    <property type="match status" value="2"/>
</dbReference>
<organism evidence="3 4">
    <name type="scientific">Pseudoalteromonas citrea</name>
    <dbReference type="NCBI Taxonomy" id="43655"/>
    <lineage>
        <taxon>Bacteria</taxon>
        <taxon>Pseudomonadati</taxon>
        <taxon>Pseudomonadota</taxon>
        <taxon>Gammaproteobacteria</taxon>
        <taxon>Alteromonadales</taxon>
        <taxon>Pseudoalteromonadaceae</taxon>
        <taxon>Pseudoalteromonas</taxon>
    </lineage>
</organism>
<evidence type="ECO:0000313" key="3">
    <source>
        <dbReference type="EMBL" id="KAF7771210.1"/>
    </source>
</evidence>
<feature type="chain" id="PRO_5042058685" description="Laminin G domain-containing protein" evidence="1">
    <location>
        <begin position="22"/>
        <end position="738"/>
    </location>
</feature>
<protein>
    <recommendedName>
        <fullName evidence="2">Laminin G domain-containing protein</fullName>
    </recommendedName>
</protein>
<dbReference type="SUPFAM" id="SSF49899">
    <property type="entry name" value="Concanavalin A-like lectins/glucanases"/>
    <property type="match status" value="1"/>
</dbReference>
<dbReference type="InterPro" id="IPR012334">
    <property type="entry name" value="Pectin_lyas_fold"/>
</dbReference>
<reference evidence="3" key="1">
    <citation type="journal article" date="2012" name="J. Bacteriol.">
        <title>Genome sequences of type strains of seven species of the marine bacterium Pseudoalteromonas.</title>
        <authorList>
            <person name="Xie B.B."/>
            <person name="Shu Y.L."/>
            <person name="Qin Q.L."/>
            <person name="Rong J.C."/>
            <person name="Zhang X.Y."/>
            <person name="Chen X.L."/>
            <person name="Shi M."/>
            <person name="He H.L."/>
            <person name="Zhou B.C."/>
            <person name="Zhang Y.Z."/>
        </authorList>
    </citation>
    <scope>NUCLEOTIDE SEQUENCE</scope>
    <source>
        <strain evidence="3">DSM 8771</strain>
    </source>
</reference>
<dbReference type="Proteomes" id="UP000016487">
    <property type="component" value="Unassembled WGS sequence"/>
</dbReference>
<evidence type="ECO:0000256" key="1">
    <source>
        <dbReference type="SAM" id="SignalP"/>
    </source>
</evidence>
<evidence type="ECO:0000259" key="2">
    <source>
        <dbReference type="PROSITE" id="PS50025"/>
    </source>
</evidence>
<dbReference type="PROSITE" id="PS50025">
    <property type="entry name" value="LAM_G_DOMAIN"/>
    <property type="match status" value="1"/>
</dbReference>
<dbReference type="SUPFAM" id="SSF51126">
    <property type="entry name" value="Pectin lyase-like"/>
    <property type="match status" value="1"/>
</dbReference>
<reference evidence="3" key="2">
    <citation type="submission" date="2015-03" db="EMBL/GenBank/DDBJ databases">
        <title>Genome sequence of Pseudoalteromonas citrea.</title>
        <authorList>
            <person name="Xie B.-B."/>
            <person name="Rong J.-C."/>
            <person name="Qin Q.-L."/>
            <person name="Zhang Y.-Z."/>
        </authorList>
    </citation>
    <scope>NUCLEOTIDE SEQUENCE</scope>
    <source>
        <strain evidence="3">DSM 8771</strain>
    </source>
</reference>
<sequence>MTTPISTFFATLLVASSASHASHFWQDYQDSRVAGSDLRDPTSQIHDDRTLSNYSYAGYQFANTSIPDSTTLGYKVFEVTNYGAQANDGESDKAAIRDTIKAAEHYIDAGGSGAVIKFPTGTFHINNDTDVASVDLSNTPTGVRSRKSATIKLSRSNMILQGSGRDTVLYMAKHLDLVYPTKMWTSPYIIEAGYNYDNRDPNVKGVPQPYSSPTGDKFIALVESSHPRTSARAISVNDSSNLKVGQWVMLTRLDNRKSTIDSAVSPYKADSSWKQINKGLRSQEYHRIVSIKNDVVTFDAIIHHDIASDGYWGLKKTQFIEHIGIENLTIKGNWHTAFKHHASGVHDGGWSALRLSNVANTWVQNVKFENLNQGLSIVNGAASTFDNLTFSGTPGHMSLDINASTHILASNIKDTAQHWHAAGFSHRATGNVLKNSYHAPTRFHNLHSDMPYANLIDNNVGGWNYGFMGGAVSSQPNHLKHLVFWNVTNTSTHKQPEKWAFMRHDSKYGRVIMPYVIGMKSTTFSEFESQQTYDRLLPNSPQAFVEQAAAVSSLYQSQLQQRRCAPRFSEENLIGYWALNNTLCDQSGYQHNARLFGQHIGQFNGINERIELGDFDTVSRIELDFKYDSWNPNKTGFMISKDNYGTKNPYYIQVNKLGVLSARVNGSGVNAGNYGDGQWHTLTMDLKGNLLSLSIDGIFIGSKEVTVPKHNDVPLSIGSTPKNTYPFIGEVANFKLYQ</sequence>
<dbReference type="InterPro" id="IPR013320">
    <property type="entry name" value="ConA-like_dom_sf"/>
</dbReference>
<dbReference type="InterPro" id="IPR011050">
    <property type="entry name" value="Pectin_lyase_fold/virulence"/>
</dbReference>
<feature type="signal peptide" evidence="1">
    <location>
        <begin position="1"/>
        <end position="21"/>
    </location>
</feature>
<dbReference type="Pfam" id="PF13385">
    <property type="entry name" value="Laminin_G_3"/>
    <property type="match status" value="1"/>
</dbReference>
<dbReference type="EMBL" id="AHBZ03000017">
    <property type="protein sequence ID" value="KAF7771210.1"/>
    <property type="molecule type" value="Genomic_DNA"/>
</dbReference>
<evidence type="ECO:0000313" key="4">
    <source>
        <dbReference type="Proteomes" id="UP000016487"/>
    </source>
</evidence>
<keyword evidence="1" id="KW-0732">Signal</keyword>
<gene>
    <name evidence="3" type="ORF">PCIT_a4268</name>
</gene>
<proteinExistence type="predicted"/>
<comment type="caution">
    <text evidence="3">The sequence shown here is derived from an EMBL/GenBank/DDBJ whole genome shotgun (WGS) entry which is preliminary data.</text>
</comment>
<dbReference type="InterPro" id="IPR032532">
    <property type="entry name" value="DUF4955"/>
</dbReference>
<dbReference type="AlphaFoldDB" id="A0AAD4AIE8"/>
<dbReference type="RefSeq" id="WP_010363340.1">
    <property type="nucleotide sequence ID" value="NZ_AHBZ03000017.1"/>
</dbReference>
<feature type="domain" description="Laminin G" evidence="2">
    <location>
        <begin position="599"/>
        <end position="738"/>
    </location>
</feature>
<name>A0AAD4AIE8_9GAMM</name>
<accession>A0AAD4AIE8</accession>